<dbReference type="PANTHER" id="PTHR47331:SF5">
    <property type="entry name" value="RIBONUCLEASE H"/>
    <property type="match status" value="1"/>
</dbReference>
<dbReference type="GeneID" id="125779105"/>
<dbReference type="RefSeq" id="XP_049315601.1">
    <property type="nucleotide sequence ID" value="XM_049459644.1"/>
</dbReference>
<dbReference type="InterPro" id="IPR021109">
    <property type="entry name" value="Peptidase_aspartic_dom_sf"/>
</dbReference>
<proteinExistence type="predicted"/>
<dbReference type="InterPro" id="IPR000477">
    <property type="entry name" value="RT_dom"/>
</dbReference>
<dbReference type="PANTHER" id="PTHR47331">
    <property type="entry name" value="PHD-TYPE DOMAIN-CONTAINING PROTEIN"/>
    <property type="match status" value="1"/>
</dbReference>
<dbReference type="SUPFAM" id="SSF56672">
    <property type="entry name" value="DNA/RNA polymerases"/>
    <property type="match status" value="1"/>
</dbReference>
<name>A0ABM3K2B1_BACDO</name>
<reference evidence="4 5" key="1">
    <citation type="submission" date="2025-05" db="UniProtKB">
        <authorList>
            <consortium name="RefSeq"/>
        </authorList>
    </citation>
    <scope>IDENTIFICATION</scope>
    <source>
        <tissue evidence="4 5">Adult</tissue>
    </source>
</reference>
<dbReference type="PROSITE" id="PS50175">
    <property type="entry name" value="ASP_PROT_RETROV"/>
    <property type="match status" value="1"/>
</dbReference>
<gene>
    <name evidence="4 5" type="primary">LOC125779105</name>
</gene>
<dbReference type="InterPro" id="IPR043502">
    <property type="entry name" value="DNA/RNA_pol_sf"/>
</dbReference>
<keyword evidence="3" id="KW-1185">Reference proteome</keyword>
<sequence length="744" mass="84481">MPTWEQMKAFLTAQYEIAERIDNKNINLKSHQNDSSKTLFKPQASNNMQYNRHVNKSHTFVSNQTNKWQPVCEICKGGHNIRSCERFKKLSVSDRNNLVRQHKLCINCLSNAHTTKDCESKFSCVYCQRRHHSLLHITNFQNMKQNQFHKTTGLVTTTKSDNPEISNPEKREEQSCCSKAAKIQALHSENESKILLPTAVITIAHKGDLFKLRALIDQGSQRSFISSKAQNRLKLPIKHSNFQISGMGGRIIQNSNKICPITIVSPNADIRIDAQAIVLPQLTNLLPSYEVNKIHWEKCSHLKLADPNCHTPSQIDILLGSDLIPQIILEGIEKISNKLLAQNTIFGWIISGQVPEKINSFTTQVENISNEFLNNQLKKFWEIEELPQITQLSEEDQACEAYYKSTTTRNEHGRYVVRLPFKPTFPETIALGHSRISAVQQFLSLEKSLIKKSELKSAYDNVMDECLGLNHMEEAVPYEKVSKGRYLSFYLPHHGVIRPDKITTKVRVVFNASKCTSSGKSLNDVLYTGPTLQPDLMLLILNWRMFKYVFNGDVEKLYRQILVHEDDQDFQRIVFRKSSNSPISDYKLKTVTFGINCAPYLAIRTLHEVAKTNATNLPLASSVLQTQTYVDDILSGSHSLSLACESLSQVIKALNSAGFPLKKITSNHSDIIKDIKKEDLLDTDFLKFEKASTTKTLGIQWNAITDQFSYTIESISAMSAITKRQILSSVAKLFDPEIFGQTQR</sequence>
<organism evidence="3 5">
    <name type="scientific">Bactrocera dorsalis</name>
    <name type="common">Oriental fruit fly</name>
    <name type="synonym">Dacus dorsalis</name>
    <dbReference type="NCBI Taxonomy" id="27457"/>
    <lineage>
        <taxon>Eukaryota</taxon>
        <taxon>Metazoa</taxon>
        <taxon>Ecdysozoa</taxon>
        <taxon>Arthropoda</taxon>
        <taxon>Hexapoda</taxon>
        <taxon>Insecta</taxon>
        <taxon>Pterygota</taxon>
        <taxon>Neoptera</taxon>
        <taxon>Endopterygota</taxon>
        <taxon>Diptera</taxon>
        <taxon>Brachycera</taxon>
        <taxon>Muscomorpha</taxon>
        <taxon>Tephritoidea</taxon>
        <taxon>Tephritidae</taxon>
        <taxon>Bactrocera</taxon>
        <taxon>Bactrocera</taxon>
    </lineage>
</organism>
<dbReference type="Pfam" id="PF00078">
    <property type="entry name" value="RVT_1"/>
    <property type="match status" value="1"/>
</dbReference>
<dbReference type="Gene3D" id="2.40.70.10">
    <property type="entry name" value="Acid Proteases"/>
    <property type="match status" value="1"/>
</dbReference>
<protein>
    <submittedName>
        <fullName evidence="4 5">Uncharacterized protein LOC125779105</fullName>
    </submittedName>
</protein>
<evidence type="ECO:0000313" key="3">
    <source>
        <dbReference type="Proteomes" id="UP001652620"/>
    </source>
</evidence>
<evidence type="ECO:0000256" key="1">
    <source>
        <dbReference type="ARBA" id="ARBA00022801"/>
    </source>
</evidence>
<dbReference type="InterPro" id="IPR043128">
    <property type="entry name" value="Rev_trsase/Diguanyl_cyclase"/>
</dbReference>
<evidence type="ECO:0000259" key="2">
    <source>
        <dbReference type="PROSITE" id="PS50175"/>
    </source>
</evidence>
<evidence type="ECO:0000313" key="4">
    <source>
        <dbReference type="RefSeq" id="XP_049315601.1"/>
    </source>
</evidence>
<feature type="domain" description="Peptidase A2" evidence="2">
    <location>
        <begin position="212"/>
        <end position="249"/>
    </location>
</feature>
<dbReference type="Gene3D" id="3.30.70.270">
    <property type="match status" value="1"/>
</dbReference>
<dbReference type="Gene3D" id="3.10.10.10">
    <property type="entry name" value="HIV Type 1 Reverse Transcriptase, subunit A, domain 1"/>
    <property type="match status" value="1"/>
</dbReference>
<dbReference type="InterPro" id="IPR001995">
    <property type="entry name" value="Peptidase_A2_cat"/>
</dbReference>
<dbReference type="RefSeq" id="XP_049315602.1">
    <property type="nucleotide sequence ID" value="XM_049459645.1"/>
</dbReference>
<dbReference type="Proteomes" id="UP001652620">
    <property type="component" value="Chromosome 6"/>
</dbReference>
<keyword evidence="1" id="KW-0378">Hydrolase</keyword>
<evidence type="ECO:0000313" key="5">
    <source>
        <dbReference type="RefSeq" id="XP_049315602.1"/>
    </source>
</evidence>
<accession>A0ABM3K2B1</accession>